<dbReference type="RefSeq" id="WP_036182649.1">
    <property type="nucleotide sequence ID" value="NZ_AVDA01000003.1"/>
</dbReference>
<feature type="transmembrane region" description="Helical" evidence="7">
    <location>
        <begin position="96"/>
        <end position="117"/>
    </location>
</feature>
<comment type="caution">
    <text evidence="9">The sequence shown here is derived from an EMBL/GenBank/DDBJ whole genome shotgun (WGS) entry which is preliminary data.</text>
</comment>
<feature type="transmembrane region" description="Helical" evidence="7">
    <location>
        <begin position="248"/>
        <end position="266"/>
    </location>
</feature>
<dbReference type="PANTHER" id="PTHR42920">
    <property type="entry name" value="OS03G0707200 PROTEIN-RELATED"/>
    <property type="match status" value="1"/>
</dbReference>
<evidence type="ECO:0000256" key="2">
    <source>
        <dbReference type="ARBA" id="ARBA00007362"/>
    </source>
</evidence>
<feature type="transmembrane region" description="Helical" evidence="7">
    <location>
        <begin position="68"/>
        <end position="90"/>
    </location>
</feature>
<feature type="domain" description="EamA" evidence="8">
    <location>
        <begin position="6"/>
        <end position="139"/>
    </location>
</feature>
<dbReference type="AlphaFoldDB" id="A0A0A3I5D0"/>
<dbReference type="InterPro" id="IPR051258">
    <property type="entry name" value="Diverse_Substrate_Transporter"/>
</dbReference>
<protein>
    <submittedName>
        <fullName evidence="9">Antibiotic transporter</fullName>
    </submittedName>
</protein>
<feature type="transmembrane region" description="Helical" evidence="7">
    <location>
        <begin position="272"/>
        <end position="289"/>
    </location>
</feature>
<keyword evidence="3" id="KW-1003">Cell membrane</keyword>
<feature type="transmembrane region" description="Helical" evidence="7">
    <location>
        <begin position="124"/>
        <end position="143"/>
    </location>
</feature>
<keyword evidence="10" id="KW-1185">Reference proteome</keyword>
<dbReference type="Gene3D" id="1.10.3730.20">
    <property type="match status" value="1"/>
</dbReference>
<evidence type="ECO:0000256" key="3">
    <source>
        <dbReference type="ARBA" id="ARBA00022475"/>
    </source>
</evidence>
<dbReference type="PANTHER" id="PTHR42920:SF11">
    <property type="entry name" value="INNER MEMBRANE PROTEIN YTFF"/>
    <property type="match status" value="1"/>
</dbReference>
<evidence type="ECO:0000259" key="8">
    <source>
        <dbReference type="Pfam" id="PF00892"/>
    </source>
</evidence>
<proteinExistence type="inferred from homology"/>
<feature type="transmembrane region" description="Helical" evidence="7">
    <location>
        <begin position="37"/>
        <end position="56"/>
    </location>
</feature>
<organism evidence="9 10">
    <name type="scientific">Ureibacillus manganicus DSM 26584</name>
    <dbReference type="NCBI Taxonomy" id="1384049"/>
    <lineage>
        <taxon>Bacteria</taxon>
        <taxon>Bacillati</taxon>
        <taxon>Bacillota</taxon>
        <taxon>Bacilli</taxon>
        <taxon>Bacillales</taxon>
        <taxon>Caryophanaceae</taxon>
        <taxon>Ureibacillus</taxon>
    </lineage>
</organism>
<evidence type="ECO:0000313" key="10">
    <source>
        <dbReference type="Proteomes" id="UP000030416"/>
    </source>
</evidence>
<comment type="similarity">
    <text evidence="2">Belongs to the EamA transporter family.</text>
</comment>
<sequence>MRFPPHLLLIVATLLWGGNFVIGRAVTGEIPPLTLSLLRWCLAFLIFLPIAFKYVKRDWPKIKEHWKIVILFALTGVASFNALVYIGVYYTTSINASLMNSLTPIFLYILSFIFLKVNVSRNQIIGTAISLIGVLFILTKGSLENLINFSFNIGDLIVIVAVICWSIYSLLVKQYSDRLPGFSTFLVSIGVGILIIAPFTAFELATLNTPIIWSVKTIGAILYVGIFASIVAFLCWNKGVVAIGANRAGIFLNLIPVFATLFATVFLEEQLYLAQIVGGLAVIGGVILTNRT</sequence>
<evidence type="ECO:0000256" key="1">
    <source>
        <dbReference type="ARBA" id="ARBA00004651"/>
    </source>
</evidence>
<accession>A0A0A3I5D0</accession>
<feature type="domain" description="EamA" evidence="8">
    <location>
        <begin position="153"/>
        <end position="290"/>
    </location>
</feature>
<dbReference type="STRING" id="1384049.CD29_02935"/>
<keyword evidence="4 7" id="KW-0812">Transmembrane</keyword>
<evidence type="ECO:0000256" key="5">
    <source>
        <dbReference type="ARBA" id="ARBA00022989"/>
    </source>
</evidence>
<dbReference type="GO" id="GO:0005886">
    <property type="term" value="C:plasma membrane"/>
    <property type="evidence" value="ECO:0007669"/>
    <property type="project" value="UniProtKB-SubCell"/>
</dbReference>
<dbReference type="Proteomes" id="UP000030416">
    <property type="component" value="Unassembled WGS sequence"/>
</dbReference>
<dbReference type="EMBL" id="JPVN01000003">
    <property type="protein sequence ID" value="KGR79929.1"/>
    <property type="molecule type" value="Genomic_DNA"/>
</dbReference>
<feature type="transmembrane region" description="Helical" evidence="7">
    <location>
        <begin position="184"/>
        <end position="205"/>
    </location>
</feature>
<dbReference type="InterPro" id="IPR037185">
    <property type="entry name" value="EmrE-like"/>
</dbReference>
<keyword evidence="5 7" id="KW-1133">Transmembrane helix</keyword>
<dbReference type="SUPFAM" id="SSF103481">
    <property type="entry name" value="Multidrug resistance efflux transporter EmrE"/>
    <property type="match status" value="2"/>
</dbReference>
<dbReference type="eggNOG" id="COG0697">
    <property type="taxonomic scope" value="Bacteria"/>
</dbReference>
<evidence type="ECO:0000256" key="6">
    <source>
        <dbReference type="ARBA" id="ARBA00023136"/>
    </source>
</evidence>
<dbReference type="Pfam" id="PF00892">
    <property type="entry name" value="EamA"/>
    <property type="match status" value="2"/>
</dbReference>
<dbReference type="OrthoDB" id="9805239at2"/>
<reference evidence="9 10" key="1">
    <citation type="submission" date="2014-02" db="EMBL/GenBank/DDBJ databases">
        <title>Draft genome sequence of Lysinibacillus manganicus DSM 26584T.</title>
        <authorList>
            <person name="Zhang F."/>
            <person name="Wang G."/>
            <person name="Zhang L."/>
        </authorList>
    </citation>
    <scope>NUCLEOTIDE SEQUENCE [LARGE SCALE GENOMIC DNA]</scope>
    <source>
        <strain evidence="9 10">DSM 26584</strain>
    </source>
</reference>
<evidence type="ECO:0000256" key="4">
    <source>
        <dbReference type="ARBA" id="ARBA00022692"/>
    </source>
</evidence>
<evidence type="ECO:0000313" key="9">
    <source>
        <dbReference type="EMBL" id="KGR79929.1"/>
    </source>
</evidence>
<evidence type="ECO:0000256" key="7">
    <source>
        <dbReference type="SAM" id="Phobius"/>
    </source>
</evidence>
<gene>
    <name evidence="9" type="ORF">CD29_02935</name>
</gene>
<name>A0A0A3I5D0_9BACL</name>
<dbReference type="InterPro" id="IPR000620">
    <property type="entry name" value="EamA_dom"/>
</dbReference>
<keyword evidence="6 7" id="KW-0472">Membrane</keyword>
<feature type="transmembrane region" description="Helical" evidence="7">
    <location>
        <begin position="149"/>
        <end position="172"/>
    </location>
</feature>
<comment type="subcellular location">
    <subcellularLocation>
        <location evidence="1">Cell membrane</location>
        <topology evidence="1">Multi-pass membrane protein</topology>
    </subcellularLocation>
</comment>
<feature type="transmembrane region" description="Helical" evidence="7">
    <location>
        <begin position="211"/>
        <end position="236"/>
    </location>
</feature>